<keyword evidence="5" id="KW-0808">Transferase</keyword>
<dbReference type="EMBL" id="LZZM01000191">
    <property type="protein sequence ID" value="OOM74950.1"/>
    <property type="molecule type" value="Genomic_DNA"/>
</dbReference>
<dbReference type="InterPro" id="IPR036878">
    <property type="entry name" value="Glu_permease_IIB"/>
</dbReference>
<proteinExistence type="predicted"/>
<dbReference type="PANTHER" id="PTHR30175:SF1">
    <property type="entry name" value="PTS SYSTEM ARBUTIN-, CELLOBIOSE-, AND SALICIN-SPECIFIC EIIBC COMPONENT-RELATED"/>
    <property type="match status" value="1"/>
</dbReference>
<comment type="caution">
    <text evidence="16">The sequence shown here is derived from an EMBL/GenBank/DDBJ whole genome shotgun (WGS) entry which is preliminary data.</text>
</comment>
<feature type="transmembrane region" description="Helical" evidence="12">
    <location>
        <begin position="377"/>
        <end position="396"/>
    </location>
</feature>
<keyword evidence="2" id="KW-0813">Transport</keyword>
<evidence type="ECO:0000259" key="15">
    <source>
        <dbReference type="PROSITE" id="PS51103"/>
    </source>
</evidence>
<evidence type="ECO:0000256" key="9">
    <source>
        <dbReference type="ARBA" id="ARBA00022989"/>
    </source>
</evidence>
<dbReference type="Pfam" id="PF00358">
    <property type="entry name" value="PTS_EIIA_1"/>
    <property type="match status" value="1"/>
</dbReference>
<dbReference type="RefSeq" id="WP_198944365.1">
    <property type="nucleotide sequence ID" value="NZ_LZZM01000191.1"/>
</dbReference>
<evidence type="ECO:0000256" key="4">
    <source>
        <dbReference type="ARBA" id="ARBA00022597"/>
    </source>
</evidence>
<name>A0A1S8TAY3_9CLOT</name>
<reference evidence="16 17" key="1">
    <citation type="submission" date="2016-05" db="EMBL/GenBank/DDBJ databases">
        <title>Microbial solvent formation.</title>
        <authorList>
            <person name="Poehlein A."/>
            <person name="Montoya Solano J.D."/>
            <person name="Flitsch S."/>
            <person name="Krabben P."/>
            <person name="Duerre P."/>
            <person name="Daniel R."/>
        </authorList>
    </citation>
    <scope>NUCLEOTIDE SEQUENCE [LARGE SCALE GENOMIC DNA]</scope>
    <source>
        <strain evidence="16 17">DSM 2619</strain>
    </source>
</reference>
<dbReference type="InterPro" id="IPR011297">
    <property type="entry name" value="PTS_IIABC_b_glu"/>
</dbReference>
<dbReference type="SUPFAM" id="SSF55604">
    <property type="entry name" value="Glucose permease domain IIB"/>
    <property type="match status" value="1"/>
</dbReference>
<dbReference type="GO" id="GO:0009401">
    <property type="term" value="P:phosphoenolpyruvate-dependent sugar phosphotransferase system"/>
    <property type="evidence" value="ECO:0007669"/>
    <property type="project" value="UniProtKB-KW"/>
</dbReference>
<keyword evidence="17" id="KW-1185">Reference proteome</keyword>
<feature type="transmembrane region" description="Helical" evidence="12">
    <location>
        <begin position="98"/>
        <end position="119"/>
    </location>
</feature>
<dbReference type="InterPro" id="IPR001996">
    <property type="entry name" value="PTS_IIB_1"/>
</dbReference>
<evidence type="ECO:0000259" key="14">
    <source>
        <dbReference type="PROSITE" id="PS51098"/>
    </source>
</evidence>
<dbReference type="STRING" id="29367.CLPUN_35790"/>
<dbReference type="InterPro" id="IPR003352">
    <property type="entry name" value="PTS_EIIC"/>
</dbReference>
<feature type="transmembrane region" description="Helical" evidence="12">
    <location>
        <begin position="281"/>
        <end position="308"/>
    </location>
</feature>
<feature type="active site" description="Phosphocysteine intermediate; for EIIB activity" evidence="11">
    <location>
        <position position="24"/>
    </location>
</feature>
<evidence type="ECO:0000256" key="8">
    <source>
        <dbReference type="ARBA" id="ARBA00022777"/>
    </source>
</evidence>
<keyword evidence="7 12" id="KW-0812">Transmembrane</keyword>
<keyword evidence="4" id="KW-0762">Sugar transport</keyword>
<dbReference type="PROSITE" id="PS51098">
    <property type="entry name" value="PTS_EIIB_TYPE_1"/>
    <property type="match status" value="1"/>
</dbReference>
<gene>
    <name evidence="16" type="primary">bglF_11</name>
    <name evidence="16" type="ORF">CLPUN_35790</name>
</gene>
<feature type="transmembrane region" description="Helical" evidence="12">
    <location>
        <begin position="139"/>
        <end position="158"/>
    </location>
</feature>
<sequence length="620" mass="67059">MKELASNIIKNIGSKENIKEMFHCVTRLRFYLKDKNKVNLDEIKKINGVIGAQYQTDQLQIIIGNKVQEVYDEITRQAGFIHDEKSVEKKEKFKVTGIFEILAGIFLPVIPALAGTGMLKGVIILLTTYCGVDAKSETMQVMNIASDCVFYFLPFLVAWSAAKKFSTNIPLAMALAGCLLYPTMTDGLAQKLYGISFLGLPVPFVKYAASSIPIILSVWALSYVYPFVEKCIPKVLRLVFTPMLVILIMAPATLIAFGPLANYISKGLAEIVKFLFDVSPILAGAVIGSTRPIVVLTGMHLSLGAIILQNIATYGYDTILPINTMGTLAIAGASFGTWYKAKNTANKSVAMSAGISGIIGITEPGIYGVLLKFKNSLIATMIAGGVAGAFVAFFKGHSSAYVNSSLLSLPVFAGPGLVYVCIGMAMSFTIAFVLVNIFGLSEEKNQMEADKNTEVQVKEGTKVALNKSNEIKIYSPMNGDLIEISKIEDKVFASGSMGKGIAINPIDGKVYAPFDGEITAAFPTKHAIGITSKDGVECLIHVGLDTVNLKGKYFDLKVEEKQSIKTGDLILEFDHDSITKEGYSLTTSVIITNSDDYLDVLPNELSGIIAKQEPLMTVLK</sequence>
<evidence type="ECO:0000256" key="12">
    <source>
        <dbReference type="SAM" id="Phobius"/>
    </source>
</evidence>
<feature type="domain" description="PTS EIIC type-1" evidence="15">
    <location>
        <begin position="100"/>
        <end position="454"/>
    </location>
</feature>
<dbReference type="InterPro" id="IPR018113">
    <property type="entry name" value="PTrfase_EIIB_Cys"/>
</dbReference>
<evidence type="ECO:0000256" key="6">
    <source>
        <dbReference type="ARBA" id="ARBA00022683"/>
    </source>
</evidence>
<evidence type="ECO:0000256" key="7">
    <source>
        <dbReference type="ARBA" id="ARBA00022692"/>
    </source>
</evidence>
<dbReference type="GO" id="GO:0016301">
    <property type="term" value="F:kinase activity"/>
    <property type="evidence" value="ECO:0007669"/>
    <property type="project" value="UniProtKB-KW"/>
</dbReference>
<dbReference type="FunFam" id="3.30.1360.60:FF:000001">
    <property type="entry name" value="PTS system glucose-specific IIBC component PtsG"/>
    <property type="match status" value="1"/>
</dbReference>
<dbReference type="GO" id="GO:0008982">
    <property type="term" value="F:protein-N(PI)-phosphohistidine-sugar phosphotransferase activity"/>
    <property type="evidence" value="ECO:0007669"/>
    <property type="project" value="InterPro"/>
</dbReference>
<dbReference type="NCBIfam" id="TIGR01995">
    <property type="entry name" value="PTS-II-ABC-beta"/>
    <property type="match status" value="1"/>
</dbReference>
<feature type="transmembrane region" description="Helical" evidence="12">
    <location>
        <begin position="416"/>
        <end position="438"/>
    </location>
</feature>
<keyword evidence="8" id="KW-0418">Kinase</keyword>
<dbReference type="NCBIfam" id="TIGR00830">
    <property type="entry name" value="PTBA"/>
    <property type="match status" value="1"/>
</dbReference>
<evidence type="ECO:0000256" key="10">
    <source>
        <dbReference type="ARBA" id="ARBA00023136"/>
    </source>
</evidence>
<dbReference type="GO" id="GO:0015771">
    <property type="term" value="P:trehalose transport"/>
    <property type="evidence" value="ECO:0007669"/>
    <property type="project" value="TreeGrafter"/>
</dbReference>
<dbReference type="Proteomes" id="UP000190890">
    <property type="component" value="Unassembled WGS sequence"/>
</dbReference>
<dbReference type="PANTHER" id="PTHR30175">
    <property type="entry name" value="PHOSPHOTRANSFERASE SYSTEM TRANSPORT PROTEIN"/>
    <property type="match status" value="1"/>
</dbReference>
<evidence type="ECO:0000256" key="3">
    <source>
        <dbReference type="ARBA" id="ARBA00022475"/>
    </source>
</evidence>
<dbReference type="GO" id="GO:0090589">
    <property type="term" value="F:protein-phosphocysteine-trehalose phosphotransferase system transporter activity"/>
    <property type="evidence" value="ECO:0007669"/>
    <property type="project" value="TreeGrafter"/>
</dbReference>
<organism evidence="16 17">
    <name type="scientific">Clostridium puniceum</name>
    <dbReference type="NCBI Taxonomy" id="29367"/>
    <lineage>
        <taxon>Bacteria</taxon>
        <taxon>Bacillati</taxon>
        <taxon>Bacillota</taxon>
        <taxon>Clostridia</taxon>
        <taxon>Eubacteriales</taxon>
        <taxon>Clostridiaceae</taxon>
        <taxon>Clostridium</taxon>
    </lineage>
</organism>
<keyword evidence="3" id="KW-1003">Cell membrane</keyword>
<dbReference type="Gene3D" id="2.70.70.10">
    <property type="entry name" value="Glucose Permease (Domain IIA)"/>
    <property type="match status" value="1"/>
</dbReference>
<evidence type="ECO:0000259" key="13">
    <source>
        <dbReference type="PROSITE" id="PS51093"/>
    </source>
</evidence>
<evidence type="ECO:0000313" key="16">
    <source>
        <dbReference type="EMBL" id="OOM74950.1"/>
    </source>
</evidence>
<dbReference type="Pfam" id="PF00367">
    <property type="entry name" value="PTS_EIIB"/>
    <property type="match status" value="1"/>
</dbReference>
<dbReference type="CDD" id="cd00212">
    <property type="entry name" value="PTS_IIB_glc"/>
    <property type="match status" value="1"/>
</dbReference>
<dbReference type="InterPro" id="IPR011055">
    <property type="entry name" value="Dup_hybrid_motif"/>
</dbReference>
<evidence type="ECO:0000313" key="17">
    <source>
        <dbReference type="Proteomes" id="UP000190890"/>
    </source>
</evidence>
<evidence type="ECO:0000256" key="11">
    <source>
        <dbReference type="PROSITE-ProRule" id="PRU00421"/>
    </source>
</evidence>
<feature type="transmembrane region" description="Helical" evidence="12">
    <location>
        <begin position="165"/>
        <end position="184"/>
    </location>
</feature>
<dbReference type="SUPFAM" id="SSF51261">
    <property type="entry name" value="Duplicated hybrid motif"/>
    <property type="match status" value="1"/>
</dbReference>
<dbReference type="AlphaFoldDB" id="A0A1S8TAY3"/>
<evidence type="ECO:0000256" key="2">
    <source>
        <dbReference type="ARBA" id="ARBA00022448"/>
    </source>
</evidence>
<dbReference type="PROSITE" id="PS51103">
    <property type="entry name" value="PTS_EIIC_TYPE_1"/>
    <property type="match status" value="1"/>
</dbReference>
<dbReference type="InterPro" id="IPR013013">
    <property type="entry name" value="PTS_EIIC_1"/>
</dbReference>
<keyword evidence="10 12" id="KW-0472">Membrane</keyword>
<feature type="transmembrane region" description="Helical" evidence="12">
    <location>
        <begin position="238"/>
        <end position="261"/>
    </location>
</feature>
<dbReference type="Pfam" id="PF02378">
    <property type="entry name" value="PTS_EIIC"/>
    <property type="match status" value="1"/>
</dbReference>
<evidence type="ECO:0000256" key="5">
    <source>
        <dbReference type="ARBA" id="ARBA00022679"/>
    </source>
</evidence>
<keyword evidence="9 12" id="KW-1133">Transmembrane helix</keyword>
<feature type="transmembrane region" description="Helical" evidence="12">
    <location>
        <begin position="320"/>
        <end position="339"/>
    </location>
</feature>
<evidence type="ECO:0000256" key="1">
    <source>
        <dbReference type="ARBA" id="ARBA00004651"/>
    </source>
</evidence>
<keyword evidence="6" id="KW-0598">Phosphotransferase system</keyword>
<dbReference type="PROSITE" id="PS01035">
    <property type="entry name" value="PTS_EIIB_TYPE_1_CYS"/>
    <property type="match status" value="1"/>
</dbReference>
<dbReference type="GO" id="GO:0005886">
    <property type="term" value="C:plasma membrane"/>
    <property type="evidence" value="ECO:0007669"/>
    <property type="project" value="UniProtKB-SubCell"/>
</dbReference>
<feature type="transmembrane region" description="Helical" evidence="12">
    <location>
        <begin position="351"/>
        <end position="370"/>
    </location>
</feature>
<dbReference type="Gene3D" id="3.30.1360.60">
    <property type="entry name" value="Glucose permease domain IIB"/>
    <property type="match status" value="1"/>
</dbReference>
<protein>
    <submittedName>
        <fullName evidence="16">PTS system beta-glucoside-specific EIIBCA component</fullName>
    </submittedName>
</protein>
<dbReference type="InterPro" id="IPR001127">
    <property type="entry name" value="PTS_EIIA_1_perm"/>
</dbReference>
<feature type="transmembrane region" description="Helical" evidence="12">
    <location>
        <begin position="204"/>
        <end position="226"/>
    </location>
</feature>
<feature type="domain" description="PTS EIIB type-1" evidence="14">
    <location>
        <begin position="2"/>
        <end position="84"/>
    </location>
</feature>
<accession>A0A1S8TAY3</accession>
<comment type="subcellular location">
    <subcellularLocation>
        <location evidence="1">Cell membrane</location>
        <topology evidence="1">Multi-pass membrane protein</topology>
    </subcellularLocation>
</comment>
<feature type="domain" description="PTS EIIA type-1" evidence="13">
    <location>
        <begin position="489"/>
        <end position="593"/>
    </location>
</feature>
<dbReference type="PROSITE" id="PS51093">
    <property type="entry name" value="PTS_EIIA_TYPE_1"/>
    <property type="match status" value="1"/>
</dbReference>
<dbReference type="InterPro" id="IPR050558">
    <property type="entry name" value="PTS_Sugar-Specific_Components"/>
</dbReference>
<dbReference type="FunFam" id="2.70.70.10:FF:000001">
    <property type="entry name" value="PTS system glucose-specific IIA component"/>
    <property type="match status" value="1"/>
</dbReference>